<evidence type="ECO:0000256" key="1">
    <source>
        <dbReference type="ARBA" id="ARBA00010641"/>
    </source>
</evidence>
<feature type="domain" description="RNA polymerase sigma factor 70 region 4 type 2" evidence="7">
    <location>
        <begin position="142"/>
        <end position="195"/>
    </location>
</feature>
<keyword evidence="2" id="KW-0805">Transcription regulation</keyword>
<dbReference type="Gene3D" id="1.10.1740.10">
    <property type="match status" value="1"/>
</dbReference>
<gene>
    <name evidence="8" type="ORF">K7C98_40035</name>
</gene>
<dbReference type="NCBIfam" id="NF009166">
    <property type="entry name" value="PRK12513.1"/>
    <property type="match status" value="1"/>
</dbReference>
<name>A0ABS7U4Y4_9BACT</name>
<dbReference type="NCBIfam" id="TIGR02937">
    <property type="entry name" value="sigma70-ECF"/>
    <property type="match status" value="1"/>
</dbReference>
<keyword evidence="5" id="KW-0804">Transcription</keyword>
<evidence type="ECO:0000256" key="3">
    <source>
        <dbReference type="ARBA" id="ARBA00023082"/>
    </source>
</evidence>
<dbReference type="Proteomes" id="UP001139031">
    <property type="component" value="Unassembled WGS sequence"/>
</dbReference>
<evidence type="ECO:0000313" key="9">
    <source>
        <dbReference type="Proteomes" id="UP001139031"/>
    </source>
</evidence>
<protein>
    <submittedName>
        <fullName evidence="8">RNA polymerase sigma factor</fullName>
    </submittedName>
</protein>
<dbReference type="InterPro" id="IPR007627">
    <property type="entry name" value="RNA_pol_sigma70_r2"/>
</dbReference>
<keyword evidence="3" id="KW-0731">Sigma factor</keyword>
<dbReference type="InterPro" id="IPR039425">
    <property type="entry name" value="RNA_pol_sigma-70-like"/>
</dbReference>
<feature type="domain" description="RNA polymerase sigma-70 region 2" evidence="6">
    <location>
        <begin position="34"/>
        <end position="100"/>
    </location>
</feature>
<organism evidence="8 9">
    <name type="scientific">Nannocystis pusilla</name>
    <dbReference type="NCBI Taxonomy" id="889268"/>
    <lineage>
        <taxon>Bacteria</taxon>
        <taxon>Pseudomonadati</taxon>
        <taxon>Myxococcota</taxon>
        <taxon>Polyangia</taxon>
        <taxon>Nannocystales</taxon>
        <taxon>Nannocystaceae</taxon>
        <taxon>Nannocystis</taxon>
    </lineage>
</organism>
<evidence type="ECO:0000313" key="8">
    <source>
        <dbReference type="EMBL" id="MBZ5715464.1"/>
    </source>
</evidence>
<sequence>MDDPHRNGRPPEARSDEALMLSFRDGDARAFEELVARHRRGLFNFLLRSVQNRSRAEELLQEVFLRVVRSKDRYERTAKLTTWLYTIARNLCVDESRRAKFRRTTSLDTPRKGADDEGPAMVETVAADEVPTDERAAAPQIRQRIARAIDLLPEDQREVFLMRQINGLSFKEIGDIVGAPENTVKSRMRYALEKLRQDLADFNV</sequence>
<keyword evidence="9" id="KW-1185">Reference proteome</keyword>
<dbReference type="PANTHER" id="PTHR43133">
    <property type="entry name" value="RNA POLYMERASE ECF-TYPE SIGMA FACTO"/>
    <property type="match status" value="1"/>
</dbReference>
<evidence type="ECO:0000256" key="4">
    <source>
        <dbReference type="ARBA" id="ARBA00023125"/>
    </source>
</evidence>
<dbReference type="RefSeq" id="WP_224197205.1">
    <property type="nucleotide sequence ID" value="NZ_JAIRAU010000057.1"/>
</dbReference>
<dbReference type="InterPro" id="IPR013249">
    <property type="entry name" value="RNA_pol_sigma70_r4_t2"/>
</dbReference>
<keyword evidence="4" id="KW-0238">DNA-binding</keyword>
<dbReference type="Pfam" id="PF08281">
    <property type="entry name" value="Sigma70_r4_2"/>
    <property type="match status" value="1"/>
</dbReference>
<dbReference type="InterPro" id="IPR014284">
    <property type="entry name" value="RNA_pol_sigma-70_dom"/>
</dbReference>
<dbReference type="SUPFAM" id="SSF88659">
    <property type="entry name" value="Sigma3 and sigma4 domains of RNA polymerase sigma factors"/>
    <property type="match status" value="1"/>
</dbReference>
<evidence type="ECO:0000256" key="5">
    <source>
        <dbReference type="ARBA" id="ARBA00023163"/>
    </source>
</evidence>
<dbReference type="SUPFAM" id="SSF88946">
    <property type="entry name" value="Sigma2 domain of RNA polymerase sigma factors"/>
    <property type="match status" value="1"/>
</dbReference>
<accession>A0ABS7U4Y4</accession>
<dbReference type="EMBL" id="JAIRAU010000057">
    <property type="protein sequence ID" value="MBZ5715464.1"/>
    <property type="molecule type" value="Genomic_DNA"/>
</dbReference>
<evidence type="ECO:0000259" key="6">
    <source>
        <dbReference type="Pfam" id="PF04542"/>
    </source>
</evidence>
<comment type="similarity">
    <text evidence="1">Belongs to the sigma-70 factor family. ECF subfamily.</text>
</comment>
<reference evidence="8" key="1">
    <citation type="submission" date="2021-08" db="EMBL/GenBank/DDBJ databases">
        <authorList>
            <person name="Stevens D.C."/>
        </authorList>
    </citation>
    <scope>NUCLEOTIDE SEQUENCE</scope>
    <source>
        <strain evidence="8">DSM 53165</strain>
    </source>
</reference>
<dbReference type="InterPro" id="IPR013325">
    <property type="entry name" value="RNA_pol_sigma_r2"/>
</dbReference>
<dbReference type="InterPro" id="IPR013324">
    <property type="entry name" value="RNA_pol_sigma_r3/r4-like"/>
</dbReference>
<evidence type="ECO:0000256" key="2">
    <source>
        <dbReference type="ARBA" id="ARBA00023015"/>
    </source>
</evidence>
<dbReference type="Gene3D" id="1.10.10.10">
    <property type="entry name" value="Winged helix-like DNA-binding domain superfamily/Winged helix DNA-binding domain"/>
    <property type="match status" value="1"/>
</dbReference>
<proteinExistence type="inferred from homology"/>
<dbReference type="PANTHER" id="PTHR43133:SF8">
    <property type="entry name" value="RNA POLYMERASE SIGMA FACTOR HI_1459-RELATED"/>
    <property type="match status" value="1"/>
</dbReference>
<comment type="caution">
    <text evidence="8">The sequence shown here is derived from an EMBL/GenBank/DDBJ whole genome shotgun (WGS) entry which is preliminary data.</text>
</comment>
<dbReference type="CDD" id="cd06171">
    <property type="entry name" value="Sigma70_r4"/>
    <property type="match status" value="1"/>
</dbReference>
<evidence type="ECO:0000259" key="7">
    <source>
        <dbReference type="Pfam" id="PF08281"/>
    </source>
</evidence>
<dbReference type="InterPro" id="IPR036388">
    <property type="entry name" value="WH-like_DNA-bd_sf"/>
</dbReference>
<dbReference type="Pfam" id="PF04542">
    <property type="entry name" value="Sigma70_r2"/>
    <property type="match status" value="1"/>
</dbReference>